<dbReference type="InterPro" id="IPR026870">
    <property type="entry name" value="Zinc_ribbon_dom"/>
</dbReference>
<feature type="domain" description="Zinc-ribbon" evidence="2">
    <location>
        <begin position="2"/>
        <end position="22"/>
    </location>
</feature>
<evidence type="ECO:0000259" key="2">
    <source>
        <dbReference type="Pfam" id="PF13240"/>
    </source>
</evidence>
<dbReference type="Pfam" id="PF13240">
    <property type="entry name" value="Zn_Ribbon_1"/>
    <property type="match status" value="1"/>
</dbReference>
<keyword evidence="1" id="KW-0812">Transmembrane</keyword>
<feature type="transmembrane region" description="Helical" evidence="1">
    <location>
        <begin position="68"/>
        <end position="86"/>
    </location>
</feature>
<dbReference type="KEGG" id="cpf:CPF_0419"/>
<feature type="transmembrane region" description="Helical" evidence="1">
    <location>
        <begin position="172"/>
        <end position="194"/>
    </location>
</feature>
<evidence type="ECO:0000313" key="4">
    <source>
        <dbReference type="Proteomes" id="UP000001823"/>
    </source>
</evidence>
<evidence type="ECO:0000313" key="3">
    <source>
        <dbReference type="EMBL" id="ABG82383.1"/>
    </source>
</evidence>
<feature type="transmembrane region" description="Helical" evidence="1">
    <location>
        <begin position="201"/>
        <end position="220"/>
    </location>
</feature>
<keyword evidence="1" id="KW-0472">Membrane</keyword>
<dbReference type="PaxDb" id="195103-CPF_0419"/>
<keyword evidence="4" id="KW-1185">Reference proteome</keyword>
<dbReference type="Proteomes" id="UP000001823">
    <property type="component" value="Chromosome"/>
</dbReference>
<dbReference type="STRING" id="195103.CPF_0419"/>
<accession>A0A0H2YNM0</accession>
<dbReference type="HOGENOM" id="CLU_1052530_0_0_9"/>
<organism evidence="3 4">
    <name type="scientific">Clostridium perfringens (strain ATCC 13124 / DSM 756 / JCM 1290 / NCIMB 6125 / NCTC 8237 / Type A)</name>
    <dbReference type="NCBI Taxonomy" id="195103"/>
    <lineage>
        <taxon>Bacteria</taxon>
        <taxon>Bacillati</taxon>
        <taxon>Bacillota</taxon>
        <taxon>Clostridia</taxon>
        <taxon>Eubacteriales</taxon>
        <taxon>Clostridiaceae</taxon>
        <taxon>Clostridium</taxon>
    </lineage>
</organism>
<dbReference type="EMBL" id="CP000246">
    <property type="protein sequence ID" value="ABG82383.1"/>
    <property type="molecule type" value="Genomic_DNA"/>
</dbReference>
<gene>
    <name evidence="3" type="ordered locus">CPF_0419</name>
</gene>
<dbReference type="AlphaFoldDB" id="A0A0H2YNM0"/>
<dbReference type="RefSeq" id="WP_011590186.1">
    <property type="nucleotide sequence ID" value="NC_008261.1"/>
</dbReference>
<proteinExistence type="predicted"/>
<protein>
    <submittedName>
        <fullName evidence="3">Membrane protein</fullName>
    </submittedName>
</protein>
<evidence type="ECO:0000256" key="1">
    <source>
        <dbReference type="SAM" id="Phobius"/>
    </source>
</evidence>
<sequence>MYCSKCGKEIPNESVFCPECGCKCKSDMDNKIRETSAIEIKELITKVICNPISTVKNEAIKLSSQNKLIYIIITSLITPLITIFSFKTYGSGLVKYIINSIPMQKVYILNLGSYIINYVLLLGIIYILFKSLMKDKIDKTNAMDIMLTISTFNMLLEIIAAIVLFLGVIPWVILKVFSMILLIILMYSLLNSLLILKEKLIYIYSTALVVIALINMWFVFKNVGSIISDMFFSNILKFM</sequence>
<dbReference type="eggNOG" id="COG4640">
    <property type="taxonomic scope" value="Bacteria"/>
</dbReference>
<feature type="transmembrane region" description="Helical" evidence="1">
    <location>
        <begin position="106"/>
        <end position="129"/>
    </location>
</feature>
<keyword evidence="1" id="KW-1133">Transmembrane helix</keyword>
<feature type="transmembrane region" description="Helical" evidence="1">
    <location>
        <begin position="141"/>
        <end position="166"/>
    </location>
</feature>
<name>A0A0H2YNM0_CLOP1</name>
<reference evidence="3 4" key="1">
    <citation type="journal article" date="2006" name="Genome Res.">
        <title>Skewed genomic variability in strains of the toxigenic bacterial pathogen, Clostridium perfringens.</title>
        <authorList>
            <person name="Myers G.S."/>
            <person name="Rasko D.A."/>
            <person name="Cheung J.K."/>
            <person name="Ravel J."/>
            <person name="Seshadri R."/>
            <person name="Deboy R.T."/>
            <person name="Ren Q."/>
            <person name="Varga J."/>
            <person name="Awad M.M."/>
            <person name="Brinkac L.M."/>
            <person name="Daugherty S.C."/>
            <person name="Haft D.H."/>
            <person name="Dodson R.J."/>
            <person name="Madupu R."/>
            <person name="Nelson W.C."/>
            <person name="Rosovitz M.J."/>
            <person name="Sullivan S.A."/>
            <person name="Khouri H."/>
            <person name="Dimitrov G.I."/>
            <person name="Watkins K.L."/>
            <person name="Mulligan S."/>
            <person name="Benton J."/>
            <person name="Radune D."/>
            <person name="Fisher D.J."/>
            <person name="Atkins H.S."/>
            <person name="Hiscox T."/>
            <person name="Jost B.H."/>
            <person name="Billington S.J."/>
            <person name="Songer J.G."/>
            <person name="McClane B.A."/>
            <person name="Titball R.W."/>
            <person name="Rood J.I."/>
            <person name="Melville S.B."/>
            <person name="Paulsen I.T."/>
        </authorList>
    </citation>
    <scope>NUCLEOTIDE SEQUENCE [LARGE SCALE GENOMIC DNA]</scope>
    <source>
        <strain evidence="4">ATCC 13124 / DSM 756 / JCM 1290 / NCIMB 6125 / NCTC 8237 / S 107 / Type A</strain>
    </source>
</reference>